<dbReference type="InterPro" id="IPR036273">
    <property type="entry name" value="CRAL/TRIO_N_dom_sf"/>
</dbReference>
<organism evidence="3 4">
    <name type="scientific">Debaryomyces fabryi</name>
    <dbReference type="NCBI Taxonomy" id="58627"/>
    <lineage>
        <taxon>Eukaryota</taxon>
        <taxon>Fungi</taxon>
        <taxon>Dikarya</taxon>
        <taxon>Ascomycota</taxon>
        <taxon>Saccharomycotina</taxon>
        <taxon>Pichiomycetes</taxon>
        <taxon>Debaryomycetaceae</taxon>
        <taxon>Debaryomyces</taxon>
    </lineage>
</organism>
<evidence type="ECO:0000313" key="3">
    <source>
        <dbReference type="EMBL" id="KSA02921.1"/>
    </source>
</evidence>
<dbReference type="PROSITE" id="PS50191">
    <property type="entry name" value="CRAL_TRIO"/>
    <property type="match status" value="1"/>
</dbReference>
<gene>
    <name evidence="3" type="ORF">AC631_01286</name>
</gene>
<dbReference type="SMART" id="SM00516">
    <property type="entry name" value="SEC14"/>
    <property type="match status" value="1"/>
</dbReference>
<dbReference type="Pfam" id="PF00650">
    <property type="entry name" value="CRAL_TRIO"/>
    <property type="match status" value="1"/>
</dbReference>
<accession>A0A0V1Q378</accession>
<dbReference type="PANTHER" id="PTHR46590:SF1">
    <property type="entry name" value="PHOSPHATIDYLINOSITOL TRANSFER PROTEIN CSR1"/>
    <property type="match status" value="1"/>
</dbReference>
<evidence type="ECO:0000256" key="1">
    <source>
        <dbReference type="SAM" id="MobiDB-lite"/>
    </source>
</evidence>
<dbReference type="Proteomes" id="UP000054251">
    <property type="component" value="Unassembled WGS sequence"/>
</dbReference>
<name>A0A0V1Q378_9ASCO</name>
<dbReference type="Pfam" id="PF03765">
    <property type="entry name" value="CRAL_TRIO_N"/>
    <property type="match status" value="1"/>
</dbReference>
<dbReference type="InterPro" id="IPR036865">
    <property type="entry name" value="CRAL-TRIO_dom_sf"/>
</dbReference>
<dbReference type="AlphaFoldDB" id="A0A0V1Q378"/>
<comment type="caution">
    <text evidence="3">The sequence shown here is derived from an EMBL/GenBank/DDBJ whole genome shotgun (WGS) entry which is preliminary data.</text>
</comment>
<keyword evidence="4" id="KW-1185">Reference proteome</keyword>
<dbReference type="EMBL" id="LMYN01000017">
    <property type="protein sequence ID" value="KSA02921.1"/>
    <property type="molecule type" value="Genomic_DNA"/>
</dbReference>
<dbReference type="InterPro" id="IPR011074">
    <property type="entry name" value="CRAL/TRIO_N_dom"/>
</dbReference>
<dbReference type="Gene3D" id="3.40.525.10">
    <property type="entry name" value="CRAL-TRIO lipid binding domain"/>
    <property type="match status" value="1"/>
</dbReference>
<dbReference type="SUPFAM" id="SSF46938">
    <property type="entry name" value="CRAL/TRIO N-terminal domain"/>
    <property type="match status" value="1"/>
</dbReference>
<dbReference type="SMART" id="SM01100">
    <property type="entry name" value="CRAL_TRIO_N"/>
    <property type="match status" value="1"/>
</dbReference>
<dbReference type="RefSeq" id="XP_015469023.1">
    <property type="nucleotide sequence ID" value="XM_015610116.1"/>
</dbReference>
<dbReference type="GeneID" id="26838295"/>
<protein>
    <recommendedName>
        <fullName evidence="2">CRAL-TRIO domain-containing protein</fullName>
    </recommendedName>
</protein>
<dbReference type="InterPro" id="IPR052432">
    <property type="entry name" value="PITP/CRAL-TRIO"/>
</dbReference>
<dbReference type="PANTHER" id="PTHR46590">
    <property type="entry name" value="PHOSPHATIDYLINOSITOL TRANSFER PROTEIN CSR1-RELATED"/>
    <property type="match status" value="1"/>
</dbReference>
<reference evidence="3 4" key="1">
    <citation type="submission" date="2015-11" db="EMBL/GenBank/DDBJ databases">
        <title>The genome of Debaryomyces fabryi.</title>
        <authorList>
            <person name="Tafer H."/>
            <person name="Lopandic K."/>
        </authorList>
    </citation>
    <scope>NUCLEOTIDE SEQUENCE [LARGE SCALE GENOMIC DNA]</scope>
    <source>
        <strain evidence="3 4">CBS 789</strain>
    </source>
</reference>
<feature type="compositionally biased region" description="Basic and acidic residues" evidence="1">
    <location>
        <begin position="456"/>
        <end position="475"/>
    </location>
</feature>
<dbReference type="CDD" id="cd00170">
    <property type="entry name" value="SEC14"/>
    <property type="match status" value="1"/>
</dbReference>
<feature type="region of interest" description="Disordered" evidence="1">
    <location>
        <begin position="440"/>
        <end position="475"/>
    </location>
</feature>
<feature type="domain" description="CRAL-TRIO" evidence="2">
    <location>
        <begin position="291"/>
        <end position="453"/>
    </location>
</feature>
<proteinExistence type="predicted"/>
<dbReference type="OrthoDB" id="43460at2759"/>
<dbReference type="SUPFAM" id="SSF52087">
    <property type="entry name" value="CRAL/TRIO domain"/>
    <property type="match status" value="1"/>
</dbReference>
<dbReference type="InterPro" id="IPR001251">
    <property type="entry name" value="CRAL-TRIO_dom"/>
</dbReference>
<evidence type="ECO:0000259" key="2">
    <source>
        <dbReference type="PROSITE" id="PS50191"/>
    </source>
</evidence>
<sequence length="544" mass="62213">MTDYDNVQYRPGRIQTINAEQELVLKQVWAHYLKYWGYEVNISSEDIKYKESFVPSTTTVEYGERTGELGVSNGLVKTNTRGSINSNASLKSNTKKKGFFHKGSAEIPKAPADSRRKRDIDANCATERYSPVVDASEQFKYIYYDYYKQGYESEEESEDDVSDMNSMDTFITASTSITDPGSYELVQGIEKQDNNVQPVGQPSRSFKVKPNAKILPCLAKYKPEELHEALFKALRNDLFDNYVLRFVRARKFKYEDAIAMLSKSLDWRRNTLEVDEFFLEGDAPSYLNGTNKGFIKNFTVGKCYSRGMDKQRNPIVLFKARLNYSADSPLEGTKRYALVIIEWSRLNLKDISESKDQCSVIFDLTGFSLKNNDLPAIKFLAEIFEAHLPEILGSILIHNAPWIFSTIWNLIKNWLDPVVASKIHFTKSIKDLNQFIDSDNLPESIGGNDPYAGEYPDPKPEDGHPPKPKDSVYRQISKQRDENLVKFLETTKRWVESTNPDVSARYLQDKIDLGIEIAQSYVDLDPYVRIPGIYDRNGSLDLSI</sequence>
<evidence type="ECO:0000313" key="4">
    <source>
        <dbReference type="Proteomes" id="UP000054251"/>
    </source>
</evidence>